<dbReference type="AlphaFoldDB" id="A0A4R9M0X7"/>
<evidence type="ECO:0000259" key="5">
    <source>
        <dbReference type="PROSITE" id="PS50111"/>
    </source>
</evidence>
<feature type="transmembrane region" description="Helical" evidence="4">
    <location>
        <begin position="116"/>
        <end position="136"/>
    </location>
</feature>
<comment type="similarity">
    <text evidence="2">Belongs to the methyl-accepting chemotaxis (MCP) protein family.</text>
</comment>
<keyword evidence="3" id="KW-0807">Transducer</keyword>
<keyword evidence="7" id="KW-1185">Reference proteome</keyword>
<dbReference type="EMBL" id="RQHW01000042">
    <property type="protein sequence ID" value="TGN18889.1"/>
    <property type="molecule type" value="Genomic_DNA"/>
</dbReference>
<sequence length="511" mass="57024">MDEDSAFHKRLEQEIKERSLNADRWFLIAFFIHIPVSILFSLPYGTYIPTLISGLFAFSLGFLSYLLFRGQRKLRIINGCLIMLWSAILIQAQLGRIEMHFHVFSGLALLLIYEDWLVFLSGGLFIAVHHALFNYFQQIELSVAGYPIEVFNYGCGWDIVGIHAFFVIVECLALGYLAIVFHKRLESQILSLTKSEEISDHLRTLIGEAKQKSEDFQSVYQILIRSSEEWAEKNSIQNNSLNAIAASIQENSSQSDRILSMGKGQSEATHDLLSISNLFVNRLNQFRNVAKQARGNMLSAISQADYSEKGIDALVASFHGLNLYSQDMDRFLKVIKDIAERVNLLALNAAIEAARAGDAGQGFSVVAQEVSKLADSTKAALKEIGNIVAAMIAEIQKSEEKSKEISKINGDFTGMVKLAGHSLESVERTLTDAESDQKQFQDQILKVAENSDVVVVSAEEQHSIVSQINNELLELKISVAESNQLAEKITSIVNDTDKGFKELNQIVHEIV</sequence>
<keyword evidence="1" id="KW-0145">Chemotaxis</keyword>
<name>A0A4R9M0X7_9LEPT</name>
<organism evidence="6 7">
    <name type="scientific">Leptospira idonii</name>
    <dbReference type="NCBI Taxonomy" id="1193500"/>
    <lineage>
        <taxon>Bacteria</taxon>
        <taxon>Pseudomonadati</taxon>
        <taxon>Spirochaetota</taxon>
        <taxon>Spirochaetia</taxon>
        <taxon>Leptospirales</taxon>
        <taxon>Leptospiraceae</taxon>
        <taxon>Leptospira</taxon>
    </lineage>
</organism>
<evidence type="ECO:0000256" key="1">
    <source>
        <dbReference type="ARBA" id="ARBA00022500"/>
    </source>
</evidence>
<dbReference type="PANTHER" id="PTHR43531:SF11">
    <property type="entry name" value="METHYL-ACCEPTING CHEMOTAXIS PROTEIN 3"/>
    <property type="match status" value="1"/>
</dbReference>
<dbReference type="GO" id="GO:0004888">
    <property type="term" value="F:transmembrane signaling receptor activity"/>
    <property type="evidence" value="ECO:0007669"/>
    <property type="project" value="TreeGrafter"/>
</dbReference>
<dbReference type="Pfam" id="PF00015">
    <property type="entry name" value="MCPsignal"/>
    <property type="match status" value="1"/>
</dbReference>
<gene>
    <name evidence="6" type="ORF">EHS15_10735</name>
</gene>
<keyword evidence="4" id="KW-0812">Transmembrane</keyword>
<dbReference type="GO" id="GO:0007165">
    <property type="term" value="P:signal transduction"/>
    <property type="evidence" value="ECO:0007669"/>
    <property type="project" value="UniProtKB-KW"/>
</dbReference>
<protein>
    <recommendedName>
        <fullName evidence="5">Methyl-accepting transducer domain-containing protein</fullName>
    </recommendedName>
</protein>
<keyword evidence="4" id="KW-1133">Transmembrane helix</keyword>
<dbReference type="GO" id="GO:0006935">
    <property type="term" value="P:chemotaxis"/>
    <property type="evidence" value="ECO:0007669"/>
    <property type="project" value="UniProtKB-KW"/>
</dbReference>
<evidence type="ECO:0000256" key="2">
    <source>
        <dbReference type="ARBA" id="ARBA00029447"/>
    </source>
</evidence>
<proteinExistence type="inferred from homology"/>
<dbReference type="OrthoDB" id="9816519at2"/>
<accession>A0A4R9M0X7</accession>
<dbReference type="InterPro" id="IPR004089">
    <property type="entry name" value="MCPsignal_dom"/>
</dbReference>
<reference evidence="6" key="1">
    <citation type="journal article" date="2019" name="PLoS Negl. Trop. Dis.">
        <title>Revisiting the worldwide diversity of Leptospira species in the environment.</title>
        <authorList>
            <person name="Vincent A.T."/>
            <person name="Schiettekatte O."/>
            <person name="Bourhy P."/>
            <person name="Veyrier F.J."/>
            <person name="Picardeau M."/>
        </authorList>
    </citation>
    <scope>NUCLEOTIDE SEQUENCE [LARGE SCALE GENOMIC DNA]</scope>
    <source>
        <strain evidence="6">201300427</strain>
    </source>
</reference>
<feature type="domain" description="Methyl-accepting transducer" evidence="5">
    <location>
        <begin position="212"/>
        <end position="476"/>
    </location>
</feature>
<dbReference type="InterPro" id="IPR051310">
    <property type="entry name" value="MCP_chemotaxis"/>
</dbReference>
<evidence type="ECO:0000256" key="3">
    <source>
        <dbReference type="PROSITE-ProRule" id="PRU00284"/>
    </source>
</evidence>
<dbReference type="RefSeq" id="WP_135760573.1">
    <property type="nucleotide sequence ID" value="NZ_RQHW01000042.1"/>
</dbReference>
<feature type="transmembrane region" description="Helical" evidence="4">
    <location>
        <begin position="48"/>
        <end position="68"/>
    </location>
</feature>
<evidence type="ECO:0000313" key="6">
    <source>
        <dbReference type="EMBL" id="TGN18889.1"/>
    </source>
</evidence>
<feature type="transmembrane region" description="Helical" evidence="4">
    <location>
        <begin position="75"/>
        <end position="96"/>
    </location>
</feature>
<dbReference type="Proteomes" id="UP000298058">
    <property type="component" value="Unassembled WGS sequence"/>
</dbReference>
<evidence type="ECO:0000313" key="7">
    <source>
        <dbReference type="Proteomes" id="UP000298058"/>
    </source>
</evidence>
<feature type="transmembrane region" description="Helical" evidence="4">
    <location>
        <begin position="157"/>
        <end position="181"/>
    </location>
</feature>
<dbReference type="Gene3D" id="1.10.287.950">
    <property type="entry name" value="Methyl-accepting chemotaxis protein"/>
    <property type="match status" value="1"/>
</dbReference>
<dbReference type="SMART" id="SM00283">
    <property type="entry name" value="MA"/>
    <property type="match status" value="1"/>
</dbReference>
<dbReference type="PROSITE" id="PS50111">
    <property type="entry name" value="CHEMOTAXIS_TRANSDUC_2"/>
    <property type="match status" value="1"/>
</dbReference>
<comment type="caution">
    <text evidence="6">The sequence shown here is derived from an EMBL/GenBank/DDBJ whole genome shotgun (WGS) entry which is preliminary data.</text>
</comment>
<feature type="transmembrane region" description="Helical" evidence="4">
    <location>
        <begin position="25"/>
        <end position="42"/>
    </location>
</feature>
<dbReference type="SUPFAM" id="SSF58104">
    <property type="entry name" value="Methyl-accepting chemotaxis protein (MCP) signaling domain"/>
    <property type="match status" value="1"/>
</dbReference>
<keyword evidence="4" id="KW-0472">Membrane</keyword>
<evidence type="ECO:0000256" key="4">
    <source>
        <dbReference type="SAM" id="Phobius"/>
    </source>
</evidence>
<dbReference type="PANTHER" id="PTHR43531">
    <property type="entry name" value="PROTEIN ICFG"/>
    <property type="match status" value="1"/>
</dbReference>
<dbReference type="GO" id="GO:0005886">
    <property type="term" value="C:plasma membrane"/>
    <property type="evidence" value="ECO:0007669"/>
    <property type="project" value="TreeGrafter"/>
</dbReference>